<keyword evidence="2" id="KW-0812">Transmembrane</keyword>
<protein>
    <submittedName>
        <fullName evidence="3">Uncharacterized protein</fullName>
    </submittedName>
</protein>
<keyword evidence="2" id="KW-1133">Transmembrane helix</keyword>
<gene>
    <name evidence="3" type="ORF">PV04_04223</name>
</gene>
<feature type="region of interest" description="Disordered" evidence="1">
    <location>
        <begin position="256"/>
        <end position="279"/>
    </location>
</feature>
<feature type="compositionally biased region" description="Basic and acidic residues" evidence="1">
    <location>
        <begin position="505"/>
        <end position="519"/>
    </location>
</feature>
<feature type="compositionally biased region" description="Pro residues" evidence="1">
    <location>
        <begin position="777"/>
        <end position="786"/>
    </location>
</feature>
<feature type="compositionally biased region" description="Basic and acidic residues" evidence="1">
    <location>
        <begin position="268"/>
        <end position="279"/>
    </location>
</feature>
<feature type="compositionally biased region" description="Low complexity" evidence="1">
    <location>
        <begin position="881"/>
        <end position="896"/>
    </location>
</feature>
<dbReference type="AlphaFoldDB" id="A0A0D2CSV3"/>
<feature type="compositionally biased region" description="Low complexity" evidence="1">
    <location>
        <begin position="642"/>
        <end position="656"/>
    </location>
</feature>
<dbReference type="EMBL" id="KN846958">
    <property type="protein sequence ID" value="KIW68266.1"/>
    <property type="molecule type" value="Genomic_DNA"/>
</dbReference>
<feature type="region of interest" description="Disordered" evidence="1">
    <location>
        <begin position="674"/>
        <end position="799"/>
    </location>
</feature>
<dbReference type="Proteomes" id="UP000054266">
    <property type="component" value="Unassembled WGS sequence"/>
</dbReference>
<proteinExistence type="predicted"/>
<evidence type="ECO:0000313" key="4">
    <source>
        <dbReference type="Proteomes" id="UP000054266"/>
    </source>
</evidence>
<feature type="transmembrane region" description="Helical" evidence="2">
    <location>
        <begin position="6"/>
        <end position="29"/>
    </location>
</feature>
<name>A0A0D2CSV3_9EURO</name>
<dbReference type="HOGENOM" id="CLU_005907_0_0_1"/>
<organism evidence="3 4">
    <name type="scientific">Phialophora macrospora</name>
    <dbReference type="NCBI Taxonomy" id="1851006"/>
    <lineage>
        <taxon>Eukaryota</taxon>
        <taxon>Fungi</taxon>
        <taxon>Dikarya</taxon>
        <taxon>Ascomycota</taxon>
        <taxon>Pezizomycotina</taxon>
        <taxon>Eurotiomycetes</taxon>
        <taxon>Chaetothyriomycetidae</taxon>
        <taxon>Chaetothyriales</taxon>
        <taxon>Herpotrichiellaceae</taxon>
        <taxon>Phialophora</taxon>
    </lineage>
</organism>
<feature type="compositionally biased region" description="Polar residues" evidence="1">
    <location>
        <begin position="465"/>
        <end position="483"/>
    </location>
</feature>
<evidence type="ECO:0000313" key="3">
    <source>
        <dbReference type="EMBL" id="KIW68266.1"/>
    </source>
</evidence>
<reference evidence="3 4" key="1">
    <citation type="submission" date="2015-01" db="EMBL/GenBank/DDBJ databases">
        <title>The Genome Sequence of Capronia semiimmersa CBS27337.</title>
        <authorList>
            <consortium name="The Broad Institute Genomics Platform"/>
            <person name="Cuomo C."/>
            <person name="de Hoog S."/>
            <person name="Gorbushina A."/>
            <person name="Stielow B."/>
            <person name="Teixiera M."/>
            <person name="Abouelleil A."/>
            <person name="Chapman S.B."/>
            <person name="Priest M."/>
            <person name="Young S.K."/>
            <person name="Wortman J."/>
            <person name="Nusbaum C."/>
            <person name="Birren B."/>
        </authorList>
    </citation>
    <scope>NUCLEOTIDE SEQUENCE [LARGE SCALE GENOMIC DNA]</scope>
    <source>
        <strain evidence="3 4">CBS 27337</strain>
    </source>
</reference>
<feature type="compositionally biased region" description="Basic and acidic residues" evidence="1">
    <location>
        <begin position="732"/>
        <end position="750"/>
    </location>
</feature>
<feature type="region of interest" description="Disordered" evidence="1">
    <location>
        <begin position="129"/>
        <end position="176"/>
    </location>
</feature>
<evidence type="ECO:0000256" key="2">
    <source>
        <dbReference type="SAM" id="Phobius"/>
    </source>
</evidence>
<feature type="region of interest" description="Disordered" evidence="1">
    <location>
        <begin position="460"/>
        <end position="613"/>
    </location>
</feature>
<feature type="region of interest" description="Disordered" evidence="1">
    <location>
        <begin position="874"/>
        <end position="907"/>
    </location>
</feature>
<accession>A0A0D2CSV3</accession>
<sequence>MWSIGIIITVAVVAAAALTFTGILLAIALERRRHNKILKAHGVTGGLSNCHRPRLSANELNYSHVVPPRALLRRSLQLPYGVVSISHDGKPENDEEKQMDAANGPADEYTEVLRPKANRSIQREFNGQPLHIPKTRRARKSPKSVPIERVPRSPLSAITEFSDPPTSAPPDTPDFPTQSTAMLLPEGAVIRPEKHVSTQWPLGGATTRCSRNLPTEIVEITARESVLMRRGGGAHNLASTTQEAFYSGNAIGKTSVAPDDPLPPLPEIDAHKRSKSHDLRRASTASLETVGSSVLGTCVSSPARNGAELNHSHLAAKRRSPAFDLALKREFATPELQPPPVKRTIHGLVTGASIRSLHPTVVMDEQASPARNHLNRPRLPIIPVREGSLKTIDASNWTPLPLKVDKLRAQAGQANRHSMIEPSKLAQWRAVSDPARGLVAEDDVFAIGDALKRPNSVAAGKPLEWNSQTGSLSKRHSSTSMTYSDGPKRGHKRQNCIRISNLPVLDKKPSLRRLPEARRPPPSNPRGSAPEGILSSTFEIKQPRPILRPRSSAAMDLKSSPTPSPFKNAPILTPTPRPARKQYIQPPASTASGLGRTPGTPRPDSEVFNSNNLDIPMSSPYNITPRHWPLSHPMQLGVINTPPSARASESSPSESPMLPPPIAWNSSLLYPRKSLVKGPRSPRNSGQTTVSSTSPLRNKQGHSRRVTKETEPSDQGELALGMPVLMLSSMDSEARRVEQESSNASEDKSPKISAVPSPPLSKRIMGLRTSTCAPSVPSSPPSPTPPQERHQALLSHGPSPLAYRNSLHRVGSTRSTKASVCLPRSRLSVSPSTRITSMISISGASIWEDASVGADSSDTEEPETVAPLALRTLAKADQNQRSLSPSRSPSRAGRNSLPTIDRRNCADPAEMEIEDYKADENENINVNANRNVYADMNASHVVQQLERVVSNGQWDRKHIREQSRMTTYNQPGDPRKTVNALTPLARRKTDLFGGTKKESGVGLGLTLKLDDLTAGTNRSTR</sequence>
<feature type="compositionally biased region" description="Basic residues" evidence="1">
    <location>
        <begin position="133"/>
        <end position="142"/>
    </location>
</feature>
<keyword evidence="4" id="KW-1185">Reference proteome</keyword>
<feature type="compositionally biased region" description="Polar residues" evidence="1">
    <location>
        <begin position="682"/>
        <end position="697"/>
    </location>
</feature>
<feature type="region of interest" description="Disordered" evidence="1">
    <location>
        <begin position="639"/>
        <end position="660"/>
    </location>
</feature>
<keyword evidence="2" id="KW-0472">Membrane</keyword>
<evidence type="ECO:0000256" key="1">
    <source>
        <dbReference type="SAM" id="MobiDB-lite"/>
    </source>
</evidence>